<protein>
    <recommendedName>
        <fullName evidence="4">SnoaL-like domain-containing protein</fullName>
    </recommendedName>
</protein>
<proteinExistence type="predicted"/>
<dbReference type="PANTHER" id="PTHR34123:SF3">
    <property type="entry name" value="SNOAL-LIKE DOMAIN-CONTAINING PROTEIN"/>
    <property type="match status" value="1"/>
</dbReference>
<dbReference type="InterPro" id="IPR018790">
    <property type="entry name" value="DUF2358"/>
</dbReference>
<feature type="chain" id="PRO_5030917840" description="SnoaL-like domain-containing protein" evidence="2">
    <location>
        <begin position="28"/>
        <end position="309"/>
    </location>
</feature>
<dbReference type="Pfam" id="PF10184">
    <property type="entry name" value="DUF2358"/>
    <property type="match status" value="1"/>
</dbReference>
<dbReference type="InterPro" id="IPR032710">
    <property type="entry name" value="NTF2-like_dom_sf"/>
</dbReference>
<evidence type="ECO:0000256" key="1">
    <source>
        <dbReference type="SAM" id="MobiDB-lite"/>
    </source>
</evidence>
<gene>
    <name evidence="3" type="ORF">GTHE00462_LOCUS22362</name>
</gene>
<keyword evidence="2" id="KW-0732">Signal</keyword>
<evidence type="ECO:0000313" key="3">
    <source>
        <dbReference type="EMBL" id="CAE2312737.1"/>
    </source>
</evidence>
<feature type="compositionally biased region" description="Polar residues" evidence="1">
    <location>
        <begin position="293"/>
        <end position="303"/>
    </location>
</feature>
<dbReference type="PANTHER" id="PTHR34123">
    <property type="entry name" value="OS04G0578200 PROTEIN"/>
    <property type="match status" value="1"/>
</dbReference>
<accession>A0A7S4L246</accession>
<reference evidence="3" key="1">
    <citation type="submission" date="2021-01" db="EMBL/GenBank/DDBJ databases">
        <authorList>
            <person name="Corre E."/>
            <person name="Pelletier E."/>
            <person name="Niang G."/>
            <person name="Scheremetjew M."/>
            <person name="Finn R."/>
            <person name="Kale V."/>
            <person name="Holt S."/>
            <person name="Cochrane G."/>
            <person name="Meng A."/>
            <person name="Brown T."/>
            <person name="Cohen L."/>
        </authorList>
    </citation>
    <scope>NUCLEOTIDE SEQUENCE</scope>
    <source>
        <strain evidence="3">CCMP 2712</strain>
    </source>
</reference>
<evidence type="ECO:0008006" key="4">
    <source>
        <dbReference type="Google" id="ProtNLM"/>
    </source>
</evidence>
<dbReference type="SUPFAM" id="SSF54427">
    <property type="entry name" value="NTF2-like"/>
    <property type="match status" value="1"/>
</dbReference>
<evidence type="ECO:0000256" key="2">
    <source>
        <dbReference type="SAM" id="SignalP"/>
    </source>
</evidence>
<feature type="signal peptide" evidence="2">
    <location>
        <begin position="1"/>
        <end position="27"/>
    </location>
</feature>
<dbReference type="EMBL" id="HBKN01028840">
    <property type="protein sequence ID" value="CAE2312737.1"/>
    <property type="molecule type" value="Transcribed_RNA"/>
</dbReference>
<feature type="region of interest" description="Disordered" evidence="1">
    <location>
        <begin position="280"/>
        <end position="309"/>
    </location>
</feature>
<dbReference type="Gene3D" id="3.10.450.50">
    <property type="match status" value="1"/>
</dbReference>
<name>A0A7S4L246_GUITH</name>
<organism evidence="3">
    <name type="scientific">Guillardia theta</name>
    <name type="common">Cryptophyte</name>
    <name type="synonym">Cryptomonas phi</name>
    <dbReference type="NCBI Taxonomy" id="55529"/>
    <lineage>
        <taxon>Eukaryota</taxon>
        <taxon>Cryptophyceae</taxon>
        <taxon>Pyrenomonadales</taxon>
        <taxon>Geminigeraceae</taxon>
        <taxon>Guillardia</taxon>
    </lineage>
</organism>
<dbReference type="AlphaFoldDB" id="A0A7S4L246"/>
<sequence>MSLVTKGATILKLLFLILVILPAPSKSFLVSPPPVRRGFAISSSLREGEHARLRDESAGLREEITGVESFDKAWAKAWNDKERIRCPFWRRRAVDALEAALVVGRFVLARHKSLNLSPAAETGEKKPMSSAAEALEVIRNDFLERRYYVTGRLSKAIYSNDCFFDAPDPDMPVRGLRKYVDATSHLFEPKSSSIDLLSIETVDDSAVLARWRLEATLMLPWRPSVKAYTGVTLYELNEEGLVSRHTELWSITAADAFISTLFPNWPGAARGAPPAEELMKLDPAQRSPDPSPLLQSRATSSARLLSVVD</sequence>